<comment type="similarity">
    <text evidence="1 2">Belongs to the endosulfine family.</text>
</comment>
<reference evidence="4 5" key="1">
    <citation type="journal article" date="2014" name="Nat. Commun.">
        <title>Klebsormidium flaccidum genome reveals primary factors for plant terrestrial adaptation.</title>
        <authorList>
            <person name="Hori K."/>
            <person name="Maruyama F."/>
            <person name="Fujisawa T."/>
            <person name="Togashi T."/>
            <person name="Yamamoto N."/>
            <person name="Seo M."/>
            <person name="Sato S."/>
            <person name="Yamada T."/>
            <person name="Mori H."/>
            <person name="Tajima N."/>
            <person name="Moriyama T."/>
            <person name="Ikeuchi M."/>
            <person name="Watanabe M."/>
            <person name="Wada H."/>
            <person name="Kobayashi K."/>
            <person name="Saito M."/>
            <person name="Masuda T."/>
            <person name="Sasaki-Sekimoto Y."/>
            <person name="Mashiguchi K."/>
            <person name="Awai K."/>
            <person name="Shimojima M."/>
            <person name="Masuda S."/>
            <person name="Iwai M."/>
            <person name="Nobusawa T."/>
            <person name="Narise T."/>
            <person name="Kondo S."/>
            <person name="Saito H."/>
            <person name="Sato R."/>
            <person name="Murakawa M."/>
            <person name="Ihara Y."/>
            <person name="Oshima-Yamada Y."/>
            <person name="Ohtaka K."/>
            <person name="Satoh M."/>
            <person name="Sonobe K."/>
            <person name="Ishii M."/>
            <person name="Ohtani R."/>
            <person name="Kanamori-Sato M."/>
            <person name="Honoki R."/>
            <person name="Miyazaki D."/>
            <person name="Mochizuki H."/>
            <person name="Umetsu J."/>
            <person name="Higashi K."/>
            <person name="Shibata D."/>
            <person name="Kamiya Y."/>
            <person name="Sato N."/>
            <person name="Nakamura Y."/>
            <person name="Tabata S."/>
            <person name="Ida S."/>
            <person name="Kurokawa K."/>
            <person name="Ohta H."/>
        </authorList>
    </citation>
    <scope>NUCLEOTIDE SEQUENCE [LARGE SCALE GENOMIC DNA]</scope>
    <source>
        <strain evidence="4 5">NIES-2285</strain>
    </source>
</reference>
<sequence>MAGSEDGQAAPDVQAQEAKLASKYGGRLPKKPPLISKEGERTYFDSADWALAKEGEAPQVPKPKSPLDALKKGTPKNRIEALRPKLEPTPHPKNHRRSSLTEVKTATGNDPEVKEDLGDEKEPAADDEEPAVESL</sequence>
<dbReference type="AlphaFoldDB" id="A0A1Y1HU37"/>
<keyword evidence="5" id="KW-1185">Reference proteome</keyword>
<dbReference type="PANTHER" id="PTHR10358">
    <property type="entry name" value="ENDOSULFINE"/>
    <property type="match status" value="1"/>
</dbReference>
<accession>A0A1Y1HU37</accession>
<evidence type="ECO:0008006" key="6">
    <source>
        <dbReference type="Google" id="ProtNLM"/>
    </source>
</evidence>
<evidence type="ECO:0000313" key="5">
    <source>
        <dbReference type="Proteomes" id="UP000054558"/>
    </source>
</evidence>
<dbReference type="Proteomes" id="UP000054558">
    <property type="component" value="Unassembled WGS sequence"/>
</dbReference>
<proteinExistence type="inferred from homology"/>
<feature type="region of interest" description="Disordered" evidence="3">
    <location>
        <begin position="54"/>
        <end position="135"/>
    </location>
</feature>
<feature type="compositionally biased region" description="Basic and acidic residues" evidence="3">
    <location>
        <begin position="77"/>
        <end position="90"/>
    </location>
</feature>
<evidence type="ECO:0000256" key="2">
    <source>
        <dbReference type="RuleBase" id="RU363120"/>
    </source>
</evidence>
<protein>
    <recommendedName>
        <fullName evidence="6">Negatively light-regulated protein</fullName>
    </recommendedName>
</protein>
<dbReference type="OrthoDB" id="1902088at2759"/>
<dbReference type="OMA" id="QCSEEHI"/>
<gene>
    <name evidence="4" type="ORF">KFL_000450040</name>
</gene>
<evidence type="ECO:0000256" key="1">
    <source>
        <dbReference type="ARBA" id="ARBA00010520"/>
    </source>
</evidence>
<dbReference type="PANTHER" id="PTHR10358:SF6">
    <property type="entry name" value="ENDOSULFINE, ISOFORM A"/>
    <property type="match status" value="1"/>
</dbReference>
<dbReference type="InterPro" id="IPR006760">
    <property type="entry name" value="Endosulphine"/>
</dbReference>
<feature type="compositionally biased region" description="Basic and acidic residues" evidence="3">
    <location>
        <begin position="111"/>
        <end position="124"/>
    </location>
</feature>
<name>A0A1Y1HU37_KLENI</name>
<evidence type="ECO:0000313" key="4">
    <source>
        <dbReference type="EMBL" id="GAQ80047.1"/>
    </source>
</evidence>
<organism evidence="4 5">
    <name type="scientific">Klebsormidium nitens</name>
    <name type="common">Green alga</name>
    <name type="synonym">Ulothrix nitens</name>
    <dbReference type="NCBI Taxonomy" id="105231"/>
    <lineage>
        <taxon>Eukaryota</taxon>
        <taxon>Viridiplantae</taxon>
        <taxon>Streptophyta</taxon>
        <taxon>Klebsormidiophyceae</taxon>
        <taxon>Klebsormidiales</taxon>
        <taxon>Klebsormidiaceae</taxon>
        <taxon>Klebsormidium</taxon>
    </lineage>
</organism>
<feature type="compositionally biased region" description="Acidic residues" evidence="3">
    <location>
        <begin position="125"/>
        <end position="135"/>
    </location>
</feature>
<evidence type="ECO:0000256" key="3">
    <source>
        <dbReference type="SAM" id="MobiDB-lite"/>
    </source>
</evidence>
<feature type="region of interest" description="Disordered" evidence="3">
    <location>
        <begin position="1"/>
        <end position="39"/>
    </location>
</feature>
<dbReference type="EMBL" id="DF236994">
    <property type="protein sequence ID" value="GAQ80047.1"/>
    <property type="molecule type" value="Genomic_DNA"/>
</dbReference>
<dbReference type="Pfam" id="PF04667">
    <property type="entry name" value="Endosulfine"/>
    <property type="match status" value="1"/>
</dbReference>